<dbReference type="SUPFAM" id="SSF48179">
    <property type="entry name" value="6-phosphogluconate dehydrogenase C-terminal domain-like"/>
    <property type="match status" value="1"/>
</dbReference>
<dbReference type="Gene3D" id="1.10.1040.10">
    <property type="entry name" value="N-(1-d-carboxylethyl)-l-norvaline Dehydrogenase, domain 2"/>
    <property type="match status" value="1"/>
</dbReference>
<name>A0ABV2PEQ0_9BACI</name>
<gene>
    <name evidence="1" type="ORF">ABIA69_000570</name>
</gene>
<dbReference type="RefSeq" id="WP_354470862.1">
    <property type="nucleotide sequence ID" value="NZ_JBEPSB010000001.1"/>
</dbReference>
<comment type="caution">
    <text evidence="1">The sequence shown here is derived from an EMBL/GenBank/DDBJ whole genome shotgun (WGS) entry which is preliminary data.</text>
</comment>
<evidence type="ECO:0000313" key="1">
    <source>
        <dbReference type="EMBL" id="MET4559427.1"/>
    </source>
</evidence>
<evidence type="ECO:0000313" key="2">
    <source>
        <dbReference type="Proteomes" id="UP001549363"/>
    </source>
</evidence>
<dbReference type="Proteomes" id="UP001549363">
    <property type="component" value="Unassembled WGS sequence"/>
</dbReference>
<proteinExistence type="predicted"/>
<keyword evidence="2" id="KW-1185">Reference proteome</keyword>
<dbReference type="InterPro" id="IPR008927">
    <property type="entry name" value="6-PGluconate_DH-like_C_sf"/>
</dbReference>
<reference evidence="1 2" key="1">
    <citation type="submission" date="2024-06" db="EMBL/GenBank/DDBJ databases">
        <title>Sorghum-associated microbial communities from plants grown in Nebraska, USA.</title>
        <authorList>
            <person name="Schachtman D."/>
        </authorList>
    </citation>
    <scope>NUCLEOTIDE SEQUENCE [LARGE SCALE GENOMIC DNA]</scope>
    <source>
        <strain evidence="1 2">736</strain>
    </source>
</reference>
<sequence>MVKIFIILVLLLALVPAIGFYTEAVAETIVLGETMGITADTLYEVLSNSYGQSRIYERNYLDI</sequence>
<dbReference type="InterPro" id="IPR013328">
    <property type="entry name" value="6PGD_dom2"/>
</dbReference>
<accession>A0ABV2PEQ0</accession>
<protein>
    <submittedName>
        <fullName evidence="1">3-hydroxyisobutyrate dehydrogenase-like beta-hydroxyacid dehydrogenase</fullName>
    </submittedName>
</protein>
<dbReference type="EMBL" id="JBEPSB010000001">
    <property type="protein sequence ID" value="MET4559427.1"/>
    <property type="molecule type" value="Genomic_DNA"/>
</dbReference>
<organism evidence="1 2">
    <name type="scientific">Lysinibacillus parviboronicapiens</name>
    <dbReference type="NCBI Taxonomy" id="436516"/>
    <lineage>
        <taxon>Bacteria</taxon>
        <taxon>Bacillati</taxon>
        <taxon>Bacillota</taxon>
        <taxon>Bacilli</taxon>
        <taxon>Bacillales</taxon>
        <taxon>Bacillaceae</taxon>
        <taxon>Lysinibacillus</taxon>
    </lineage>
</organism>